<evidence type="ECO:0000256" key="6">
    <source>
        <dbReference type="ARBA" id="ARBA00022833"/>
    </source>
</evidence>
<protein>
    <submittedName>
        <fullName evidence="10">Peptidyl-Lys metalloendopeptidase</fullName>
    </submittedName>
</protein>
<comment type="caution">
    <text evidence="10">The sequence shown here is derived from an EMBL/GenBank/DDBJ whole genome shotgun (WGS) entry which is preliminary data.</text>
</comment>
<keyword evidence="7" id="KW-0482">Metalloprotease</keyword>
<dbReference type="InterPro" id="IPR024079">
    <property type="entry name" value="MetalloPept_cat_dom_sf"/>
</dbReference>
<dbReference type="SUPFAM" id="SSF55486">
    <property type="entry name" value="Metalloproteases ('zincins'), catalytic domain"/>
    <property type="match status" value="1"/>
</dbReference>
<evidence type="ECO:0000256" key="4">
    <source>
        <dbReference type="ARBA" id="ARBA00022723"/>
    </source>
</evidence>
<evidence type="ECO:0000256" key="3">
    <source>
        <dbReference type="ARBA" id="ARBA00022670"/>
    </source>
</evidence>
<dbReference type="Pfam" id="PF14521">
    <property type="entry name" value="Aspzincin_M35"/>
    <property type="match status" value="1"/>
</dbReference>
<dbReference type="GO" id="GO:0046872">
    <property type="term" value="F:metal ion binding"/>
    <property type="evidence" value="ECO:0007669"/>
    <property type="project" value="UniProtKB-KW"/>
</dbReference>
<accession>A0A9P6EHB6</accession>
<evidence type="ECO:0000256" key="1">
    <source>
        <dbReference type="ARBA" id="ARBA00001947"/>
    </source>
</evidence>
<feature type="chain" id="PRO_5040191420" evidence="8">
    <location>
        <begin position="22"/>
        <end position="349"/>
    </location>
</feature>
<evidence type="ECO:0000313" key="11">
    <source>
        <dbReference type="Proteomes" id="UP000807306"/>
    </source>
</evidence>
<comment type="similarity">
    <text evidence="2">Belongs to the peptidase M35 family.</text>
</comment>
<dbReference type="Gene3D" id="2.60.40.2970">
    <property type="match status" value="1"/>
</dbReference>
<dbReference type="EMBL" id="MU157848">
    <property type="protein sequence ID" value="KAF9529057.1"/>
    <property type="molecule type" value="Genomic_DNA"/>
</dbReference>
<keyword evidence="3" id="KW-0645">Protease</keyword>
<keyword evidence="6" id="KW-0862">Zinc</keyword>
<evidence type="ECO:0000259" key="9">
    <source>
        <dbReference type="SMART" id="SM01351"/>
    </source>
</evidence>
<dbReference type="Gene3D" id="3.40.390.10">
    <property type="entry name" value="Collagenase (Catalytic Domain)"/>
    <property type="match status" value="1"/>
</dbReference>
<dbReference type="GO" id="GO:0004222">
    <property type="term" value="F:metalloendopeptidase activity"/>
    <property type="evidence" value="ECO:0007669"/>
    <property type="project" value="InterPro"/>
</dbReference>
<evidence type="ECO:0000256" key="8">
    <source>
        <dbReference type="SAM" id="SignalP"/>
    </source>
</evidence>
<dbReference type="OrthoDB" id="412874at2759"/>
<organism evidence="10 11">
    <name type="scientific">Crepidotus variabilis</name>
    <dbReference type="NCBI Taxonomy" id="179855"/>
    <lineage>
        <taxon>Eukaryota</taxon>
        <taxon>Fungi</taxon>
        <taxon>Dikarya</taxon>
        <taxon>Basidiomycota</taxon>
        <taxon>Agaricomycotina</taxon>
        <taxon>Agaricomycetes</taxon>
        <taxon>Agaricomycetidae</taxon>
        <taxon>Agaricales</taxon>
        <taxon>Agaricineae</taxon>
        <taxon>Crepidotaceae</taxon>
        <taxon>Crepidotus</taxon>
    </lineage>
</organism>
<keyword evidence="11" id="KW-1185">Reference proteome</keyword>
<dbReference type="AlphaFoldDB" id="A0A9P6EHB6"/>
<keyword evidence="5" id="KW-0378">Hydrolase</keyword>
<dbReference type="SMART" id="SM01351">
    <property type="entry name" value="Aspzincin_M35"/>
    <property type="match status" value="1"/>
</dbReference>
<dbReference type="GO" id="GO:0006508">
    <property type="term" value="P:proteolysis"/>
    <property type="evidence" value="ECO:0007669"/>
    <property type="project" value="UniProtKB-KW"/>
</dbReference>
<keyword evidence="8" id="KW-0732">Signal</keyword>
<evidence type="ECO:0000256" key="5">
    <source>
        <dbReference type="ARBA" id="ARBA00022801"/>
    </source>
</evidence>
<comment type="cofactor">
    <cofactor evidence="1">
        <name>Zn(2+)</name>
        <dbReference type="ChEBI" id="CHEBI:29105"/>
    </cofactor>
</comment>
<sequence>MIAKTISASLIFLASLTVAVAERALSLRTAGPSSVNSVGSLKVVVTLTNTGDETLKILNDPNGPLSRLPTDTFIIADKTGSTPNFSGVKAKYAPKIAAAGEAFTTLAPGDSVDVEHDLSRAYDFTASGTGTYKIHPNNLFYLVNEDSSIKSIYADTQSSYSAKLSGRLAISRPSVKRATFNGCSASQQTIVNTTTVVAQSYANSTYAYLKKLTKATPRFKSWFGPFTASSNKTVSTVFSKISAEKFSTFQYDCTCPDPDADEGTFAFVYPDSFGTIYLCQAFWDAPLNGTNSKGGTLIHEATHFTVNGGTDDLFYGQTDARSNAITHPDQTLMNADNYEFFAENHPTEA</sequence>
<feature type="signal peptide" evidence="8">
    <location>
        <begin position="1"/>
        <end position="21"/>
    </location>
</feature>
<dbReference type="InterPro" id="IPR029463">
    <property type="entry name" value="Lys_MEP"/>
</dbReference>
<feature type="domain" description="Lysine-specific metallo-endopeptidase" evidence="9">
    <location>
        <begin position="207"/>
        <end position="343"/>
    </location>
</feature>
<keyword evidence="4" id="KW-0479">Metal-binding</keyword>
<evidence type="ECO:0000256" key="2">
    <source>
        <dbReference type="ARBA" id="ARBA00010279"/>
    </source>
</evidence>
<dbReference type="Proteomes" id="UP000807306">
    <property type="component" value="Unassembled WGS sequence"/>
</dbReference>
<dbReference type="PANTHER" id="PTHR37016:SF3">
    <property type="entry name" value="NEUTRAL PROTEASE 2-RELATED"/>
    <property type="match status" value="1"/>
</dbReference>
<dbReference type="PANTHER" id="PTHR37016">
    <property type="match status" value="1"/>
</dbReference>
<proteinExistence type="inferred from homology"/>
<evidence type="ECO:0000256" key="7">
    <source>
        <dbReference type="ARBA" id="ARBA00023049"/>
    </source>
</evidence>
<evidence type="ECO:0000313" key="10">
    <source>
        <dbReference type="EMBL" id="KAF9529057.1"/>
    </source>
</evidence>
<reference evidence="10" key="1">
    <citation type="submission" date="2020-11" db="EMBL/GenBank/DDBJ databases">
        <authorList>
            <consortium name="DOE Joint Genome Institute"/>
            <person name="Ahrendt S."/>
            <person name="Riley R."/>
            <person name="Andreopoulos W."/>
            <person name="Labutti K."/>
            <person name="Pangilinan J."/>
            <person name="Ruiz-Duenas F.J."/>
            <person name="Barrasa J.M."/>
            <person name="Sanchez-Garcia M."/>
            <person name="Camarero S."/>
            <person name="Miyauchi S."/>
            <person name="Serrano A."/>
            <person name="Linde D."/>
            <person name="Babiker R."/>
            <person name="Drula E."/>
            <person name="Ayuso-Fernandez I."/>
            <person name="Pacheco R."/>
            <person name="Padilla G."/>
            <person name="Ferreira P."/>
            <person name="Barriuso J."/>
            <person name="Kellner H."/>
            <person name="Castanera R."/>
            <person name="Alfaro M."/>
            <person name="Ramirez L."/>
            <person name="Pisabarro A.G."/>
            <person name="Kuo A."/>
            <person name="Tritt A."/>
            <person name="Lipzen A."/>
            <person name="He G."/>
            <person name="Yan M."/>
            <person name="Ng V."/>
            <person name="Cullen D."/>
            <person name="Martin F."/>
            <person name="Rosso M.-N."/>
            <person name="Henrissat B."/>
            <person name="Hibbett D."/>
            <person name="Martinez A.T."/>
            <person name="Grigoriev I.V."/>
        </authorList>
    </citation>
    <scope>NUCLEOTIDE SEQUENCE</scope>
    <source>
        <strain evidence="10">CBS 506.95</strain>
    </source>
</reference>
<gene>
    <name evidence="10" type="ORF">CPB83DRAFT_835305</name>
</gene>
<dbReference type="InterPro" id="IPR050414">
    <property type="entry name" value="Fungal_M35_metalloproteases"/>
</dbReference>
<name>A0A9P6EHB6_9AGAR</name>